<dbReference type="STRING" id="1442369.A0A0D2IT30"/>
<dbReference type="RefSeq" id="XP_013267097.1">
    <property type="nucleotide sequence ID" value="XM_013411643.1"/>
</dbReference>
<dbReference type="Proteomes" id="UP000053617">
    <property type="component" value="Unassembled WGS sequence"/>
</dbReference>
<dbReference type="EMBL" id="KN847484">
    <property type="protein sequence ID" value="KIW99884.1"/>
    <property type="molecule type" value="Genomic_DNA"/>
</dbReference>
<feature type="compositionally biased region" description="Polar residues" evidence="1">
    <location>
        <begin position="23"/>
        <end position="39"/>
    </location>
</feature>
<feature type="region of interest" description="Disordered" evidence="1">
    <location>
        <begin position="23"/>
        <end position="51"/>
    </location>
</feature>
<dbReference type="VEuPathDB" id="FungiDB:Z518_10812"/>
<evidence type="ECO:0000313" key="2">
    <source>
        <dbReference type="EMBL" id="KIW99884.1"/>
    </source>
</evidence>
<gene>
    <name evidence="2" type="ORF">Z518_10812</name>
</gene>
<evidence type="ECO:0000256" key="1">
    <source>
        <dbReference type="SAM" id="MobiDB-lite"/>
    </source>
</evidence>
<dbReference type="AlphaFoldDB" id="A0A0D2IT30"/>
<name>A0A0D2IT30_9EURO</name>
<dbReference type="OrthoDB" id="4455544at2759"/>
<reference evidence="2 3" key="1">
    <citation type="submission" date="2015-01" db="EMBL/GenBank/DDBJ databases">
        <title>The Genome Sequence of Rhinocladiella mackenzie CBS 650.93.</title>
        <authorList>
            <consortium name="The Broad Institute Genomics Platform"/>
            <person name="Cuomo C."/>
            <person name="de Hoog S."/>
            <person name="Gorbushina A."/>
            <person name="Stielow B."/>
            <person name="Teixiera M."/>
            <person name="Abouelleil A."/>
            <person name="Chapman S.B."/>
            <person name="Priest M."/>
            <person name="Young S.K."/>
            <person name="Wortman J."/>
            <person name="Nusbaum C."/>
            <person name="Birren B."/>
        </authorList>
    </citation>
    <scope>NUCLEOTIDE SEQUENCE [LARGE SCALE GENOMIC DNA]</scope>
    <source>
        <strain evidence="2 3">CBS 650.93</strain>
    </source>
</reference>
<feature type="region of interest" description="Disordered" evidence="1">
    <location>
        <begin position="383"/>
        <end position="403"/>
    </location>
</feature>
<evidence type="ECO:0000313" key="3">
    <source>
        <dbReference type="Proteomes" id="UP000053617"/>
    </source>
</evidence>
<proteinExistence type="predicted"/>
<dbReference type="HOGENOM" id="CLU_008907_0_0_1"/>
<organism evidence="2 3">
    <name type="scientific">Rhinocladiella mackenziei CBS 650.93</name>
    <dbReference type="NCBI Taxonomy" id="1442369"/>
    <lineage>
        <taxon>Eukaryota</taxon>
        <taxon>Fungi</taxon>
        <taxon>Dikarya</taxon>
        <taxon>Ascomycota</taxon>
        <taxon>Pezizomycotina</taxon>
        <taxon>Eurotiomycetes</taxon>
        <taxon>Chaetothyriomycetidae</taxon>
        <taxon>Chaetothyriales</taxon>
        <taxon>Herpotrichiellaceae</taxon>
        <taxon>Rhinocladiella</taxon>
    </lineage>
</organism>
<keyword evidence="3" id="KW-1185">Reference proteome</keyword>
<protein>
    <submittedName>
        <fullName evidence="2">Uncharacterized protein</fullName>
    </submittedName>
</protein>
<accession>A0A0D2IT30</accession>
<sequence length="936" mass="107352">MAPAILRNIAAVVAAKRIINSHPQSQIHSSSNSTPSDNITAAPDQPWGEVGPADTHLLPELKKLYWIGVRSELENILFALREWRKPEFADPDSIENEDDFIHGFDTFVDQVCQGSRAFARRYEERKRAKPNTNYHLPSYAAALHERGLDLKADRISSKIKQSLREEVQGTPLLEERVRLLLQSAGLLDIEKLIEHRPPLDGWQFWRRPGVPQLTLSRYTKDSIPIFSSAHCSTCNTVIRGPMFYSSTTPHDQLASTSSIPDWKICEACYLERYYGQPNVYKVHKHCVLDGSISPTSSRKICRCTRVPHSDKSGRYRTLFPINNDDKHVTTSRKGGLQCPLLSLGDAIAESKYDAMQTLVTKRIPLSEEKRRAQLNPAELEKLKQSESKGIRKKKKKKENDATLQVSTMPSLVDETDRIGTQGKSSEVREAEADEDIPFFMRRYIEKYPFGNVHMALRVGPLIIENGVAHTKGGALVTLRDPAQLSPSRDSRSLPPPYHVGYAIAEDSRRTVWSQSHRQRGRKRYKAIMKQIIGVPFTGILDRKIEDSIVQTLIAGSDMPFDDPGLSLADQRKLIDSILLELMPKVKRLLESRVDVYLTSISQRLIHQDTKLRWSPTKNSCQSFCDAILNWDHFGQFIPDNPPPYPLSPGSQSQSQSRPHPLYLISFATRPSSYTRNKIATKFDVPSGLTEEYLLKFRYGRHEEADIIDTLHEYWFDFAAFGKHLYPNQTLFPWDCTEAFGRYPTRCGDCNLSKHVWAFPFDSWSIISLHLGRDRWMYAPTRGEKLPLSDAEWFKNRLTLLHAQNLLLRVGAAMHRVPAFRTATKWLHTSEDTSVDRLKLGGIHRAQPFSHVFDQGLYHQYFIAEWAIRDLDERVRQYEELRDGRVRLKDVPGPRRVGESEAKRQRREMEEENYYSTGLRIQDWGPWTVLSMLEQII</sequence>
<dbReference type="GeneID" id="25298883"/>